<comment type="caution">
    <text evidence="1">The sequence shown here is derived from an EMBL/GenBank/DDBJ whole genome shotgun (WGS) entry which is preliminary data.</text>
</comment>
<organism evidence="1 2">
    <name type="scientific">candidate division Kazan bacterium GW2011_GWB1_52_7</name>
    <dbReference type="NCBI Taxonomy" id="1620414"/>
    <lineage>
        <taxon>Bacteria</taxon>
        <taxon>Bacteria division Kazan-3B-28</taxon>
    </lineage>
</organism>
<reference evidence="1 2" key="1">
    <citation type="journal article" date="2015" name="Nature">
        <title>rRNA introns, odd ribosomes, and small enigmatic genomes across a large radiation of phyla.</title>
        <authorList>
            <person name="Brown C.T."/>
            <person name="Hug L.A."/>
            <person name="Thomas B.C."/>
            <person name="Sharon I."/>
            <person name="Castelle C.J."/>
            <person name="Singh A."/>
            <person name="Wilkins M.J."/>
            <person name="Williams K.H."/>
            <person name="Banfield J.F."/>
        </authorList>
    </citation>
    <scope>NUCLEOTIDE SEQUENCE [LARGE SCALE GENOMIC DNA]</scope>
</reference>
<sequence length="333" mass="37281">MGKSNKRRGAVPINVVTMHERPHLDEICALWMLQRFGEKLFPGVGEAKLVFTTNGARCQKTPEQLESEGILLLGCGGGRFDDHREMPEIGQVRQRCTADLVAEYLGVDQVPELTPLLDFVRRTDLGKAQPFDLSSLVKMYHAEPSLSGGDVVDLVMIALNANYISQQAFHDGARRDLESAKRREVQDPRTGKTWLIIYGQSNDERFAKSARFYIKNTALVVQQTTKGNIQIFGSDKLKFKLFGLAGALRKLEEEIRLGEVQEIDPKKRMVAGKMHELDVWYMHESGTLLLNGSLTTPDVDPTKIDLEAIADTAVKSLQIFFGPDKTNPKKPRS</sequence>
<evidence type="ECO:0000313" key="2">
    <source>
        <dbReference type="Proteomes" id="UP000034913"/>
    </source>
</evidence>
<proteinExistence type="predicted"/>
<dbReference type="Proteomes" id="UP000034913">
    <property type="component" value="Unassembled WGS sequence"/>
</dbReference>
<dbReference type="AlphaFoldDB" id="A0A0G1X717"/>
<gene>
    <name evidence="1" type="ORF">VF00_C0002G0293</name>
</gene>
<evidence type="ECO:0000313" key="1">
    <source>
        <dbReference type="EMBL" id="KKW26968.1"/>
    </source>
</evidence>
<dbReference type="EMBL" id="LCRB01000002">
    <property type="protein sequence ID" value="KKW26968.1"/>
    <property type="molecule type" value="Genomic_DNA"/>
</dbReference>
<dbReference type="PATRIC" id="fig|1620414.3.peg.533"/>
<name>A0A0G1X717_UNCK3</name>
<protein>
    <submittedName>
        <fullName evidence="1">Uncharacterized protein</fullName>
    </submittedName>
</protein>
<accession>A0A0G1X717</accession>